<evidence type="ECO:0000256" key="5">
    <source>
        <dbReference type="SAM" id="MobiDB-lite"/>
    </source>
</evidence>
<dbReference type="SFLD" id="SFLDG01099">
    <property type="entry name" value="Uncharacterised_Radical_SAM_Su"/>
    <property type="match status" value="1"/>
</dbReference>
<organism evidence="7 8">
    <name type="scientific">Eiseniibacteriota bacterium</name>
    <dbReference type="NCBI Taxonomy" id="2212470"/>
    <lineage>
        <taxon>Bacteria</taxon>
        <taxon>Candidatus Eiseniibacteriota</taxon>
    </lineage>
</organism>
<dbReference type="InterPro" id="IPR040085">
    <property type="entry name" value="MJ0674-like"/>
</dbReference>
<dbReference type="GO" id="GO:0051536">
    <property type="term" value="F:iron-sulfur cluster binding"/>
    <property type="evidence" value="ECO:0007669"/>
    <property type="project" value="UniProtKB-KW"/>
</dbReference>
<reference evidence="7" key="1">
    <citation type="submission" date="2021-05" db="EMBL/GenBank/DDBJ databases">
        <title>Energy efficiency and biological interactions define the core microbiome of deep oligotrophic groundwater.</title>
        <authorList>
            <person name="Mehrshad M."/>
            <person name="Lopez-Fernandez M."/>
            <person name="Bell E."/>
            <person name="Bernier-Latmani R."/>
            <person name="Bertilsson S."/>
            <person name="Dopson M."/>
        </authorList>
    </citation>
    <scope>NUCLEOTIDE SEQUENCE</scope>
    <source>
        <strain evidence="7">Modern_marine.mb.64</strain>
    </source>
</reference>
<dbReference type="InterPro" id="IPR013785">
    <property type="entry name" value="Aldolase_TIM"/>
</dbReference>
<accession>A0A948RWH1</accession>
<keyword evidence="3" id="KW-0408">Iron</keyword>
<dbReference type="GO" id="GO:0003824">
    <property type="term" value="F:catalytic activity"/>
    <property type="evidence" value="ECO:0007669"/>
    <property type="project" value="InterPro"/>
</dbReference>
<name>A0A948RWH1_UNCEI</name>
<comment type="caution">
    <text evidence="7">The sequence shown here is derived from an EMBL/GenBank/DDBJ whole genome shotgun (WGS) entry which is preliminary data.</text>
</comment>
<keyword evidence="2" id="KW-0479">Metal-binding</keyword>
<dbReference type="SUPFAM" id="SSF102114">
    <property type="entry name" value="Radical SAM enzymes"/>
    <property type="match status" value="1"/>
</dbReference>
<dbReference type="EMBL" id="JAHJDP010000011">
    <property type="protein sequence ID" value="MBU2689539.1"/>
    <property type="molecule type" value="Genomic_DNA"/>
</dbReference>
<keyword evidence="4" id="KW-0411">Iron-sulfur</keyword>
<sequence length="391" mass="43703">MTTSRADSVSMAPVSGFRIRPVLGRIVRNIPDFPFLELPFREDYNTCHRVRRLKCEDEMPPIRSEKDPAQIRNQAKTAWKRMKSCDLCPRNCGINRLQNEIGECGIGAKAVIISALPHYGEEAPLVGENGSGTIFFTGCNLHCVFCQNYEISHSPVGREMSGDQLAGVMLNLQKAGCHNINLVSPSHVVAQILSALAIAIEHGLHIPIVYNSGGYDTLSTLRLFEGIVDIYMPDFKFWNPESARTYMNAEDYPSVAREAILEMYRQVGDLVVDDNGIAKRGILLRHLVMHGCIEDTREIFHFLATQISPEIYVNIMDQYHPAGKASQYKEINRGLTEAEFQEAVWAAQEEGLVRFDPGAKISQEIGPSGKKSPKDERWKTTDLDATDCKSS</sequence>
<dbReference type="SFLD" id="SFLDS00029">
    <property type="entry name" value="Radical_SAM"/>
    <property type="match status" value="1"/>
</dbReference>
<dbReference type="Pfam" id="PF04055">
    <property type="entry name" value="Radical_SAM"/>
    <property type="match status" value="1"/>
</dbReference>
<evidence type="ECO:0000256" key="2">
    <source>
        <dbReference type="ARBA" id="ARBA00022723"/>
    </source>
</evidence>
<feature type="compositionally biased region" description="Basic and acidic residues" evidence="5">
    <location>
        <begin position="372"/>
        <end position="391"/>
    </location>
</feature>
<dbReference type="PANTHER" id="PTHR43075:SF1">
    <property type="entry name" value="FORMATE LYASE ACTIVATING ENZYME, PUTATIVE (AFU_ORTHOLOGUE AFUA_2G15630)-RELATED"/>
    <property type="match status" value="1"/>
</dbReference>
<evidence type="ECO:0000256" key="1">
    <source>
        <dbReference type="ARBA" id="ARBA00022691"/>
    </source>
</evidence>
<dbReference type="PANTHER" id="PTHR43075">
    <property type="entry name" value="FORMATE LYASE ACTIVATING ENZYME, PUTATIVE (AFU_ORTHOLOGUE AFUA_2G15630)-RELATED"/>
    <property type="match status" value="1"/>
</dbReference>
<gene>
    <name evidence="7" type="ORF">KJ970_01305</name>
</gene>
<evidence type="ECO:0000256" key="4">
    <source>
        <dbReference type="ARBA" id="ARBA00023014"/>
    </source>
</evidence>
<feature type="region of interest" description="Disordered" evidence="5">
    <location>
        <begin position="358"/>
        <end position="391"/>
    </location>
</feature>
<evidence type="ECO:0000313" key="7">
    <source>
        <dbReference type="EMBL" id="MBU2689539.1"/>
    </source>
</evidence>
<feature type="domain" description="Radical SAM core" evidence="6">
    <location>
        <begin position="134"/>
        <end position="267"/>
    </location>
</feature>
<proteinExistence type="predicted"/>
<evidence type="ECO:0000256" key="3">
    <source>
        <dbReference type="ARBA" id="ARBA00023004"/>
    </source>
</evidence>
<dbReference type="Gene3D" id="3.20.20.70">
    <property type="entry name" value="Aldolase class I"/>
    <property type="match status" value="1"/>
</dbReference>
<keyword evidence="1" id="KW-0949">S-adenosyl-L-methionine</keyword>
<protein>
    <submittedName>
        <fullName evidence="7">Radical SAM protein</fullName>
    </submittedName>
</protein>
<evidence type="ECO:0000313" key="8">
    <source>
        <dbReference type="Proteomes" id="UP000777784"/>
    </source>
</evidence>
<dbReference type="GO" id="GO:0046872">
    <property type="term" value="F:metal ion binding"/>
    <property type="evidence" value="ECO:0007669"/>
    <property type="project" value="UniProtKB-KW"/>
</dbReference>
<dbReference type="AlphaFoldDB" id="A0A948RWH1"/>
<dbReference type="Proteomes" id="UP000777784">
    <property type="component" value="Unassembled WGS sequence"/>
</dbReference>
<dbReference type="InterPro" id="IPR058240">
    <property type="entry name" value="rSAM_sf"/>
</dbReference>
<dbReference type="InterPro" id="IPR007197">
    <property type="entry name" value="rSAM"/>
</dbReference>
<evidence type="ECO:0000259" key="6">
    <source>
        <dbReference type="Pfam" id="PF04055"/>
    </source>
</evidence>